<dbReference type="InterPro" id="IPR048502">
    <property type="entry name" value="NamZ_N"/>
</dbReference>
<dbReference type="InterPro" id="IPR008302">
    <property type="entry name" value="NamZ"/>
</dbReference>
<dbReference type="PANTHER" id="PTHR42915:SF1">
    <property type="entry name" value="PEPTIDOGLYCAN BETA-N-ACETYLMURAMIDASE NAMZ"/>
    <property type="match status" value="1"/>
</dbReference>
<dbReference type="PIRSF" id="PIRSF016719">
    <property type="entry name" value="UCP016719"/>
    <property type="match status" value="1"/>
</dbReference>
<sequence length="387" mass="44633">MKTGLEVLLNKKRRLLWGQRVGLLINPTAIDPGYRHAIDLFHEARDFQLTTLFGPQHSIRGETQADMIEWEGYREKRTGLPAYSLYGKTRIPTEEMLQEVDLLVFDMQDVGTRVYTYIYTMAYAMRACAKYGRRMVVLDRPNPITGQHLEGSLLEPAFSSFVGLYPLPMRHGMTVGELARLFNERFGIGCQLEVVPMEGWKRGMWFDQTRLPWVIPSPNMPTLDTAIVYPGTVYFEGVNVSEGRGTTRPFELIGAPFIDPDALAAELARELLPGVHFRPHYFQPTFNKFVGEICGGVQIHLLDRERFLPVRTGIALLRTIHRLYPDHFQWKQPPYEYVHDRLPIDIIAGTNRLRQQIEADLPLQEIADSWQEELATFAEMRKTYLLY</sequence>
<protein>
    <submittedName>
        <fullName evidence="3">DUF1343 domain-containing protein</fullName>
    </submittedName>
</protein>
<dbReference type="Proteomes" id="UP000769766">
    <property type="component" value="Unassembled WGS sequence"/>
</dbReference>
<dbReference type="Pfam" id="PF20732">
    <property type="entry name" value="NamZ_C"/>
    <property type="match status" value="1"/>
</dbReference>
<organism evidence="3 4">
    <name type="scientific">Tectimicrobiota bacterium</name>
    <dbReference type="NCBI Taxonomy" id="2528274"/>
    <lineage>
        <taxon>Bacteria</taxon>
        <taxon>Pseudomonadati</taxon>
        <taxon>Nitrospinota/Tectimicrobiota group</taxon>
        <taxon>Candidatus Tectimicrobiota</taxon>
    </lineage>
</organism>
<name>A0A932CQJ6_UNCTE</name>
<proteinExistence type="predicted"/>
<evidence type="ECO:0000259" key="2">
    <source>
        <dbReference type="Pfam" id="PF20732"/>
    </source>
</evidence>
<dbReference type="GO" id="GO:0033922">
    <property type="term" value="F:peptidoglycan beta-N-acetylmuramidase activity"/>
    <property type="evidence" value="ECO:0007669"/>
    <property type="project" value="InterPro"/>
</dbReference>
<dbReference type="AlphaFoldDB" id="A0A932CQJ6"/>
<reference evidence="3" key="1">
    <citation type="submission" date="2020-07" db="EMBL/GenBank/DDBJ databases">
        <title>Huge and variable diversity of episymbiotic CPR bacteria and DPANN archaea in groundwater ecosystems.</title>
        <authorList>
            <person name="He C.Y."/>
            <person name="Keren R."/>
            <person name="Whittaker M."/>
            <person name="Farag I.F."/>
            <person name="Doudna J."/>
            <person name="Cate J.H.D."/>
            <person name="Banfield J.F."/>
        </authorList>
    </citation>
    <scope>NUCLEOTIDE SEQUENCE</scope>
    <source>
        <strain evidence="3">NC_groundwater_672_Ag_B-0.1um_62_36</strain>
    </source>
</reference>
<feature type="domain" description="Peptidoglycan beta-N-acetylmuramidase NamZ C-terminal" evidence="2">
    <location>
        <begin position="227"/>
        <end position="387"/>
    </location>
</feature>
<gene>
    <name evidence="3" type="ORF">HYY20_11140</name>
</gene>
<dbReference type="InterPro" id="IPR048503">
    <property type="entry name" value="NamZ_C"/>
</dbReference>
<evidence type="ECO:0000313" key="4">
    <source>
        <dbReference type="Proteomes" id="UP000769766"/>
    </source>
</evidence>
<dbReference type="EMBL" id="JACPRF010000340">
    <property type="protein sequence ID" value="MBI2877426.1"/>
    <property type="molecule type" value="Genomic_DNA"/>
</dbReference>
<evidence type="ECO:0000313" key="3">
    <source>
        <dbReference type="EMBL" id="MBI2877426.1"/>
    </source>
</evidence>
<feature type="domain" description="Peptidoglycan beta-N-acetylmuramidase NamZ N-terminal" evidence="1">
    <location>
        <begin position="21"/>
        <end position="223"/>
    </location>
</feature>
<dbReference type="Gene3D" id="3.40.50.12170">
    <property type="entry name" value="Uncharacterised protein PF07075, DUF1343"/>
    <property type="match status" value="1"/>
</dbReference>
<dbReference type="Pfam" id="PF07075">
    <property type="entry name" value="NamZ_N"/>
    <property type="match status" value="1"/>
</dbReference>
<dbReference type="PANTHER" id="PTHR42915">
    <property type="entry name" value="HYPOTHETICAL 460 KDA PROTEIN IN FEUA-SIGW INTERGENIC REGION [PRECURSOR]"/>
    <property type="match status" value="1"/>
</dbReference>
<evidence type="ECO:0000259" key="1">
    <source>
        <dbReference type="Pfam" id="PF07075"/>
    </source>
</evidence>
<dbReference type="Gene3D" id="3.90.1150.140">
    <property type="match status" value="1"/>
</dbReference>
<accession>A0A932CQJ6</accession>
<comment type="caution">
    <text evidence="3">The sequence shown here is derived from an EMBL/GenBank/DDBJ whole genome shotgun (WGS) entry which is preliminary data.</text>
</comment>